<sequence length="256" mass="27972">MYGLGLDNEPNGQQRSDPTEKIKWIHYCETRGQKRHDPNMHEAQFLAEFFKVSRGAQLSKDVTDKITMVQRVKDLQRRNPDGKQKWIDWCDARGFGKHDPNVYDAATIQQFFDDYERNELGLAGASAPQPMQSMDGWNAYLMNQAQQAQQQAQQEASETPQYLLDQANAQLMQMGGMDAGALSMMSQEQQSLQPTIPGLGAGGLAAAQWQPQASGFGAPLAPTAQVPGLDPAVAAALHSLGLPPQLPPSASLGPQV</sequence>
<dbReference type="Proteomes" id="UP001189429">
    <property type="component" value="Unassembled WGS sequence"/>
</dbReference>
<comment type="caution">
    <text evidence="1">The sequence shown here is derived from an EMBL/GenBank/DDBJ whole genome shotgun (WGS) entry which is preliminary data.</text>
</comment>
<protein>
    <submittedName>
        <fullName evidence="1">Uncharacterized protein</fullName>
    </submittedName>
</protein>
<gene>
    <name evidence="1" type="ORF">PCOR1329_LOCUS16650</name>
</gene>
<accession>A0ABN9R3B7</accession>
<name>A0ABN9R3B7_9DINO</name>
<dbReference type="EMBL" id="CAUYUJ010005114">
    <property type="protein sequence ID" value="CAK0812342.1"/>
    <property type="molecule type" value="Genomic_DNA"/>
</dbReference>
<evidence type="ECO:0000313" key="1">
    <source>
        <dbReference type="EMBL" id="CAK0812342.1"/>
    </source>
</evidence>
<reference evidence="1" key="1">
    <citation type="submission" date="2023-10" db="EMBL/GenBank/DDBJ databases">
        <authorList>
            <person name="Chen Y."/>
            <person name="Shah S."/>
            <person name="Dougan E. K."/>
            <person name="Thang M."/>
            <person name="Chan C."/>
        </authorList>
    </citation>
    <scope>NUCLEOTIDE SEQUENCE [LARGE SCALE GENOMIC DNA]</scope>
</reference>
<organism evidence="1 2">
    <name type="scientific">Prorocentrum cordatum</name>
    <dbReference type="NCBI Taxonomy" id="2364126"/>
    <lineage>
        <taxon>Eukaryota</taxon>
        <taxon>Sar</taxon>
        <taxon>Alveolata</taxon>
        <taxon>Dinophyceae</taxon>
        <taxon>Prorocentrales</taxon>
        <taxon>Prorocentraceae</taxon>
        <taxon>Prorocentrum</taxon>
    </lineage>
</organism>
<keyword evidence="2" id="KW-1185">Reference proteome</keyword>
<evidence type="ECO:0000313" key="2">
    <source>
        <dbReference type="Proteomes" id="UP001189429"/>
    </source>
</evidence>
<proteinExistence type="predicted"/>